<comment type="subcellular location">
    <subcellularLocation>
        <location evidence="1">Cell membrane</location>
        <topology evidence="1">Multi-pass membrane protein</topology>
    </subcellularLocation>
</comment>
<evidence type="ECO:0000313" key="10">
    <source>
        <dbReference type="EMBL" id="MDP9974916.1"/>
    </source>
</evidence>
<evidence type="ECO:0000256" key="4">
    <source>
        <dbReference type="ARBA" id="ARBA00022692"/>
    </source>
</evidence>
<comment type="caution">
    <text evidence="10">The sequence shown here is derived from an EMBL/GenBank/DDBJ whole genome shotgun (WGS) entry which is preliminary data.</text>
</comment>
<evidence type="ECO:0000256" key="2">
    <source>
        <dbReference type="ARBA" id="ARBA00022448"/>
    </source>
</evidence>
<protein>
    <submittedName>
        <fullName evidence="10">Branched-chain amino acid transport system permease protein</fullName>
    </submittedName>
</protein>
<keyword evidence="6 9" id="KW-1133">Transmembrane helix</keyword>
<sequence>MQDLVQLLVSGVALGSVYALAALGFVTIYSATGIVNFAAGQFVMFGAMFGVTTVLQLGLPMPMAILLAVAMMGVFGFLFYLGVHLPLRTQSPVTVVIATVMIGLSMQNGANLIWGSVPFRLPSPFGDGTLTVFDSAISTHALASIGITAVLVAALYVLMQHSSLGRVMRAVAQDFPTARLMGLPVGLLLACSWAIAAVLAGFAGLLIAPMWFADAHMGDAIALKAFAATIIGGFGSVPGAIAGGLFVGLAEILGASYISSAYKDLLCFGAMVVFLVARPQGIFGEPISERG</sequence>
<gene>
    <name evidence="10" type="ORF">J2W39_006200</name>
</gene>
<accession>A0AAW8ESX7</accession>
<dbReference type="CDD" id="cd06582">
    <property type="entry name" value="TM_PBP1_LivH_like"/>
    <property type="match status" value="1"/>
</dbReference>
<proteinExistence type="inferred from homology"/>
<feature type="transmembrane region" description="Helical" evidence="9">
    <location>
        <begin position="35"/>
        <end position="57"/>
    </location>
</feature>
<evidence type="ECO:0000256" key="7">
    <source>
        <dbReference type="ARBA" id="ARBA00023136"/>
    </source>
</evidence>
<dbReference type="GO" id="GO:0022857">
    <property type="term" value="F:transmembrane transporter activity"/>
    <property type="evidence" value="ECO:0007669"/>
    <property type="project" value="InterPro"/>
</dbReference>
<evidence type="ECO:0000256" key="3">
    <source>
        <dbReference type="ARBA" id="ARBA00022475"/>
    </source>
</evidence>
<comment type="similarity">
    <text evidence="8">Belongs to the binding-protein-dependent transport system permease family. LivHM subfamily.</text>
</comment>
<feature type="transmembrane region" description="Helical" evidence="9">
    <location>
        <begin position="180"/>
        <end position="213"/>
    </location>
</feature>
<dbReference type="PANTHER" id="PTHR11795:SF445">
    <property type="entry name" value="AMINO ACID ABC TRANSPORTER PERMEASE PROTEIN"/>
    <property type="match status" value="1"/>
</dbReference>
<keyword evidence="5" id="KW-0029">Amino-acid transport</keyword>
<dbReference type="Pfam" id="PF02653">
    <property type="entry name" value="BPD_transp_2"/>
    <property type="match status" value="1"/>
</dbReference>
<feature type="transmembrane region" description="Helical" evidence="9">
    <location>
        <begin position="137"/>
        <end position="159"/>
    </location>
</feature>
<name>A0AAW8ESX7_VARPD</name>
<keyword evidence="2" id="KW-0813">Transport</keyword>
<evidence type="ECO:0000313" key="11">
    <source>
        <dbReference type="Proteomes" id="UP001224845"/>
    </source>
</evidence>
<dbReference type="GO" id="GO:0006865">
    <property type="term" value="P:amino acid transport"/>
    <property type="evidence" value="ECO:0007669"/>
    <property type="project" value="UniProtKB-KW"/>
</dbReference>
<reference evidence="10" key="1">
    <citation type="submission" date="2023-07" db="EMBL/GenBank/DDBJ databases">
        <title>Sorghum-associated microbial communities from plants grown in Nebraska, USA.</title>
        <authorList>
            <person name="Schachtman D."/>
        </authorList>
    </citation>
    <scope>NUCLEOTIDE SEQUENCE</scope>
    <source>
        <strain evidence="10">DS3315</strain>
    </source>
</reference>
<evidence type="ECO:0000256" key="1">
    <source>
        <dbReference type="ARBA" id="ARBA00004651"/>
    </source>
</evidence>
<keyword evidence="3" id="KW-1003">Cell membrane</keyword>
<evidence type="ECO:0000256" key="6">
    <source>
        <dbReference type="ARBA" id="ARBA00022989"/>
    </source>
</evidence>
<dbReference type="Proteomes" id="UP001224845">
    <property type="component" value="Unassembled WGS sequence"/>
</dbReference>
<organism evidence="10 11">
    <name type="scientific">Variovorax paradoxus</name>
    <dbReference type="NCBI Taxonomy" id="34073"/>
    <lineage>
        <taxon>Bacteria</taxon>
        <taxon>Pseudomonadati</taxon>
        <taxon>Pseudomonadota</taxon>
        <taxon>Betaproteobacteria</taxon>
        <taxon>Burkholderiales</taxon>
        <taxon>Comamonadaceae</taxon>
        <taxon>Variovorax</taxon>
    </lineage>
</organism>
<dbReference type="PANTHER" id="PTHR11795">
    <property type="entry name" value="BRANCHED-CHAIN AMINO ACID TRANSPORT SYSTEM PERMEASE PROTEIN LIVH"/>
    <property type="match status" value="1"/>
</dbReference>
<dbReference type="EMBL" id="JAUSRV010000020">
    <property type="protein sequence ID" value="MDP9974916.1"/>
    <property type="molecule type" value="Genomic_DNA"/>
</dbReference>
<keyword evidence="7 9" id="KW-0472">Membrane</keyword>
<dbReference type="GO" id="GO:0005886">
    <property type="term" value="C:plasma membrane"/>
    <property type="evidence" value="ECO:0007669"/>
    <property type="project" value="UniProtKB-SubCell"/>
</dbReference>
<dbReference type="InterPro" id="IPR001851">
    <property type="entry name" value="ABC_transp_permease"/>
</dbReference>
<dbReference type="RefSeq" id="WP_125967082.1">
    <property type="nucleotide sequence ID" value="NZ_JAUSRV010000020.1"/>
</dbReference>
<dbReference type="AlphaFoldDB" id="A0AAW8ESX7"/>
<feature type="transmembrane region" description="Helical" evidence="9">
    <location>
        <begin position="95"/>
        <end position="117"/>
    </location>
</feature>
<keyword evidence="4 9" id="KW-0812">Transmembrane</keyword>
<evidence type="ECO:0000256" key="9">
    <source>
        <dbReference type="SAM" id="Phobius"/>
    </source>
</evidence>
<evidence type="ECO:0000256" key="5">
    <source>
        <dbReference type="ARBA" id="ARBA00022970"/>
    </source>
</evidence>
<dbReference type="InterPro" id="IPR052157">
    <property type="entry name" value="BCAA_transport_permease"/>
</dbReference>
<feature type="transmembrane region" description="Helical" evidence="9">
    <location>
        <begin position="63"/>
        <end position="83"/>
    </location>
</feature>
<feature type="transmembrane region" description="Helical" evidence="9">
    <location>
        <begin position="225"/>
        <end position="253"/>
    </location>
</feature>
<feature type="transmembrane region" description="Helical" evidence="9">
    <location>
        <begin position="6"/>
        <end position="28"/>
    </location>
</feature>
<evidence type="ECO:0000256" key="8">
    <source>
        <dbReference type="ARBA" id="ARBA00037998"/>
    </source>
</evidence>